<feature type="non-terminal residue" evidence="4">
    <location>
        <position position="1"/>
    </location>
</feature>
<gene>
    <name evidence="4" type="ORF">QBC36DRAFT_142262</name>
</gene>
<organism evidence="4 5">
    <name type="scientific">Triangularia setosa</name>
    <dbReference type="NCBI Taxonomy" id="2587417"/>
    <lineage>
        <taxon>Eukaryota</taxon>
        <taxon>Fungi</taxon>
        <taxon>Dikarya</taxon>
        <taxon>Ascomycota</taxon>
        <taxon>Pezizomycotina</taxon>
        <taxon>Sordariomycetes</taxon>
        <taxon>Sordariomycetidae</taxon>
        <taxon>Sordariales</taxon>
        <taxon>Podosporaceae</taxon>
        <taxon>Triangularia</taxon>
    </lineage>
</organism>
<accession>A0AAN6W2E0</accession>
<feature type="repeat" description="ANK" evidence="3">
    <location>
        <begin position="131"/>
        <end position="164"/>
    </location>
</feature>
<proteinExistence type="predicted"/>
<comment type="caution">
    <text evidence="4">The sequence shown here is derived from an EMBL/GenBank/DDBJ whole genome shotgun (WGS) entry which is preliminary data.</text>
</comment>
<keyword evidence="2 3" id="KW-0040">ANK repeat</keyword>
<reference evidence="4" key="2">
    <citation type="submission" date="2023-05" db="EMBL/GenBank/DDBJ databases">
        <authorList>
            <consortium name="Lawrence Berkeley National Laboratory"/>
            <person name="Steindorff A."/>
            <person name="Hensen N."/>
            <person name="Bonometti L."/>
            <person name="Westerberg I."/>
            <person name="Brannstrom I.O."/>
            <person name="Guillou S."/>
            <person name="Cros-Aarteil S."/>
            <person name="Calhoun S."/>
            <person name="Haridas S."/>
            <person name="Kuo A."/>
            <person name="Mondo S."/>
            <person name="Pangilinan J."/>
            <person name="Riley R."/>
            <person name="Labutti K."/>
            <person name="Andreopoulos B."/>
            <person name="Lipzen A."/>
            <person name="Chen C."/>
            <person name="Yanf M."/>
            <person name="Daum C."/>
            <person name="Ng V."/>
            <person name="Clum A."/>
            <person name="Ohm R."/>
            <person name="Martin F."/>
            <person name="Silar P."/>
            <person name="Natvig D."/>
            <person name="Lalanne C."/>
            <person name="Gautier V."/>
            <person name="Ament-Velasquez S.L."/>
            <person name="Kruys A."/>
            <person name="Hutchinson M.I."/>
            <person name="Powell A.J."/>
            <person name="Barry K."/>
            <person name="Miller A.N."/>
            <person name="Grigoriev I.V."/>
            <person name="Debuchy R."/>
            <person name="Gladieux P."/>
            <person name="Thoren M.H."/>
            <person name="Johannesson H."/>
        </authorList>
    </citation>
    <scope>NUCLEOTIDE SEQUENCE</scope>
    <source>
        <strain evidence="4">CBS 892.96</strain>
    </source>
</reference>
<evidence type="ECO:0000256" key="1">
    <source>
        <dbReference type="ARBA" id="ARBA00022737"/>
    </source>
</evidence>
<dbReference type="SMART" id="SM00248">
    <property type="entry name" value="ANK"/>
    <property type="match status" value="5"/>
</dbReference>
<dbReference type="EMBL" id="MU866307">
    <property type="protein sequence ID" value="KAK4174000.1"/>
    <property type="molecule type" value="Genomic_DNA"/>
</dbReference>
<dbReference type="Pfam" id="PF00023">
    <property type="entry name" value="Ank"/>
    <property type="match status" value="1"/>
</dbReference>
<protein>
    <submittedName>
        <fullName evidence="4">Ankyrin repeat-containing domain protein</fullName>
    </submittedName>
</protein>
<dbReference type="Proteomes" id="UP001302321">
    <property type="component" value="Unassembled WGS sequence"/>
</dbReference>
<keyword evidence="1" id="KW-0677">Repeat</keyword>
<evidence type="ECO:0000313" key="4">
    <source>
        <dbReference type="EMBL" id="KAK4174000.1"/>
    </source>
</evidence>
<dbReference type="InterPro" id="IPR002110">
    <property type="entry name" value="Ankyrin_rpt"/>
</dbReference>
<dbReference type="PROSITE" id="PS50297">
    <property type="entry name" value="ANK_REP_REGION"/>
    <property type="match status" value="1"/>
</dbReference>
<keyword evidence="5" id="KW-1185">Reference proteome</keyword>
<dbReference type="Pfam" id="PF12796">
    <property type="entry name" value="Ank_2"/>
    <property type="match status" value="1"/>
</dbReference>
<dbReference type="PANTHER" id="PTHR24171">
    <property type="entry name" value="ANKYRIN REPEAT DOMAIN-CONTAINING PROTEIN 39-RELATED"/>
    <property type="match status" value="1"/>
</dbReference>
<evidence type="ECO:0000313" key="5">
    <source>
        <dbReference type="Proteomes" id="UP001302321"/>
    </source>
</evidence>
<evidence type="ECO:0000256" key="3">
    <source>
        <dbReference type="PROSITE-ProRule" id="PRU00023"/>
    </source>
</evidence>
<dbReference type="AlphaFoldDB" id="A0AAN6W2E0"/>
<sequence length="167" mass="18615">YRQTAISWAAERGHLDVVNALYKKGADIDNRDKYDRTLPYWACSNGKQDVIDYFLSNEQNASHKYYNGRNLLFVATGYGSLDDVKRFLKSDPNPCDDKRMTPFMFAVQKSHVGNVEALRDAGAKPLLKDNAKRSALHYAVESHLSAAIIGRLISVGCDVNARDSGGK</sequence>
<evidence type="ECO:0000256" key="2">
    <source>
        <dbReference type="ARBA" id="ARBA00023043"/>
    </source>
</evidence>
<feature type="non-terminal residue" evidence="4">
    <location>
        <position position="167"/>
    </location>
</feature>
<name>A0AAN6W2E0_9PEZI</name>
<dbReference type="InterPro" id="IPR036770">
    <property type="entry name" value="Ankyrin_rpt-contain_sf"/>
</dbReference>
<dbReference type="SUPFAM" id="SSF48403">
    <property type="entry name" value="Ankyrin repeat"/>
    <property type="match status" value="1"/>
</dbReference>
<reference evidence="4" key="1">
    <citation type="journal article" date="2023" name="Mol. Phylogenet. Evol.">
        <title>Genome-scale phylogeny and comparative genomics of the fungal order Sordariales.</title>
        <authorList>
            <person name="Hensen N."/>
            <person name="Bonometti L."/>
            <person name="Westerberg I."/>
            <person name="Brannstrom I.O."/>
            <person name="Guillou S."/>
            <person name="Cros-Aarteil S."/>
            <person name="Calhoun S."/>
            <person name="Haridas S."/>
            <person name="Kuo A."/>
            <person name="Mondo S."/>
            <person name="Pangilinan J."/>
            <person name="Riley R."/>
            <person name="LaButti K."/>
            <person name="Andreopoulos B."/>
            <person name="Lipzen A."/>
            <person name="Chen C."/>
            <person name="Yan M."/>
            <person name="Daum C."/>
            <person name="Ng V."/>
            <person name="Clum A."/>
            <person name="Steindorff A."/>
            <person name="Ohm R.A."/>
            <person name="Martin F."/>
            <person name="Silar P."/>
            <person name="Natvig D.O."/>
            <person name="Lalanne C."/>
            <person name="Gautier V."/>
            <person name="Ament-Velasquez S.L."/>
            <person name="Kruys A."/>
            <person name="Hutchinson M.I."/>
            <person name="Powell A.J."/>
            <person name="Barry K."/>
            <person name="Miller A.N."/>
            <person name="Grigoriev I.V."/>
            <person name="Debuchy R."/>
            <person name="Gladieux P."/>
            <person name="Hiltunen Thoren M."/>
            <person name="Johannesson H."/>
        </authorList>
    </citation>
    <scope>NUCLEOTIDE SEQUENCE</scope>
    <source>
        <strain evidence="4">CBS 892.96</strain>
    </source>
</reference>
<feature type="repeat" description="ANK" evidence="3">
    <location>
        <begin position="1"/>
        <end position="33"/>
    </location>
</feature>
<dbReference type="Gene3D" id="1.25.40.20">
    <property type="entry name" value="Ankyrin repeat-containing domain"/>
    <property type="match status" value="1"/>
</dbReference>
<dbReference type="PROSITE" id="PS50088">
    <property type="entry name" value="ANK_REPEAT"/>
    <property type="match status" value="2"/>
</dbReference>